<dbReference type="InterPro" id="IPR000361">
    <property type="entry name" value="ATAP_core_dom"/>
</dbReference>
<comment type="caution">
    <text evidence="3">The sequence shown here is derived from an EMBL/GenBank/DDBJ whole genome shotgun (WGS) entry which is preliminary data.</text>
</comment>
<feature type="domain" description="Core" evidence="2">
    <location>
        <begin position="2"/>
        <end position="90"/>
    </location>
</feature>
<name>A0A7X0HXS4_9BACI</name>
<keyword evidence="4" id="KW-1185">Reference proteome</keyword>
<dbReference type="InterPro" id="IPR035903">
    <property type="entry name" value="HesB-like_dom_sf"/>
</dbReference>
<dbReference type="Proteomes" id="UP000531594">
    <property type="component" value="Unassembled WGS sequence"/>
</dbReference>
<dbReference type="SUPFAM" id="SSF89360">
    <property type="entry name" value="HesB-like domain"/>
    <property type="match status" value="1"/>
</dbReference>
<dbReference type="RefSeq" id="WP_343065379.1">
    <property type="nucleotide sequence ID" value="NZ_JACHGK010000036.1"/>
</dbReference>
<protein>
    <submittedName>
        <fullName evidence="3">Uncharacterized protein YneR</fullName>
    </submittedName>
</protein>
<dbReference type="EMBL" id="JACHGK010000036">
    <property type="protein sequence ID" value="MBB6447947.1"/>
    <property type="molecule type" value="Genomic_DNA"/>
</dbReference>
<evidence type="ECO:0000313" key="4">
    <source>
        <dbReference type="Proteomes" id="UP000531594"/>
    </source>
</evidence>
<comment type="similarity">
    <text evidence="1">Belongs to the HesB/IscA family.</text>
</comment>
<dbReference type="AlphaFoldDB" id="A0A7X0HXS4"/>
<accession>A0A7X0HXS4</accession>
<evidence type="ECO:0000259" key="2">
    <source>
        <dbReference type="Pfam" id="PF01521"/>
    </source>
</evidence>
<reference evidence="3 4" key="1">
    <citation type="submission" date="2020-08" db="EMBL/GenBank/DDBJ databases">
        <title>Genomic Encyclopedia of Type Strains, Phase IV (KMG-IV): sequencing the most valuable type-strain genomes for metagenomic binning, comparative biology and taxonomic classification.</title>
        <authorList>
            <person name="Goeker M."/>
        </authorList>
    </citation>
    <scope>NUCLEOTIDE SEQUENCE [LARGE SCALE GENOMIC DNA]</scope>
    <source>
        <strain evidence="3 4">DSM 5391</strain>
    </source>
</reference>
<dbReference type="Pfam" id="PF01521">
    <property type="entry name" value="Fe-S_biosyn"/>
    <property type="match status" value="1"/>
</dbReference>
<dbReference type="InterPro" id="IPR008326">
    <property type="entry name" value="PdhI-like"/>
</dbReference>
<sequence length="97" mass="11544">MMQITMSDKVVQWYKEDLALTEGDFVKFYVRYGGFNSFIKGFSLGVDKERPEQTYTQIKKDGITFFMEDTDTWYLEDKDLVIEFNERLGEPEFHQGM</sequence>
<organism evidence="3 4">
    <name type="scientific">Bacillus benzoevorans</name>
    <dbReference type="NCBI Taxonomy" id="1456"/>
    <lineage>
        <taxon>Bacteria</taxon>
        <taxon>Bacillati</taxon>
        <taxon>Bacillota</taxon>
        <taxon>Bacilli</taxon>
        <taxon>Bacillales</taxon>
        <taxon>Bacillaceae</taxon>
        <taxon>Bacillus</taxon>
    </lineage>
</organism>
<proteinExistence type="inferred from homology"/>
<evidence type="ECO:0000313" key="3">
    <source>
        <dbReference type="EMBL" id="MBB6447947.1"/>
    </source>
</evidence>
<gene>
    <name evidence="3" type="ORF">HNR53_004669</name>
</gene>
<dbReference type="PIRSF" id="PIRSF034852">
    <property type="entry name" value="UCP034852"/>
    <property type="match status" value="1"/>
</dbReference>
<evidence type="ECO:0000256" key="1">
    <source>
        <dbReference type="ARBA" id="ARBA00006718"/>
    </source>
</evidence>